<evidence type="ECO:0000259" key="5">
    <source>
        <dbReference type="PROSITE" id="PS51747"/>
    </source>
</evidence>
<dbReference type="Gene3D" id="3.40.50.300">
    <property type="entry name" value="P-loop containing nucleotide triphosphate hydrolases"/>
    <property type="match status" value="1"/>
</dbReference>
<reference evidence="6 7" key="1">
    <citation type="submission" date="2020-10" db="EMBL/GenBank/DDBJ databases">
        <title>Phylogeny of dyella-like bacteria.</title>
        <authorList>
            <person name="Fu J."/>
        </authorList>
    </citation>
    <scope>NUCLEOTIDE SEQUENCE [LARGE SCALE GENOMIC DNA]</scope>
    <source>
        <strain evidence="6 7">BB4</strain>
    </source>
</reference>
<accession>A0ABW8K6V5</accession>
<dbReference type="NCBIfam" id="NF041025">
    <property type="entry name" value="antiphage_deaminase"/>
    <property type="match status" value="1"/>
</dbReference>
<dbReference type="PANTHER" id="PTHR11086:SF18">
    <property type="entry name" value="DEOXYCYTIDYLATE DEAMINASE"/>
    <property type="match status" value="1"/>
</dbReference>
<keyword evidence="4" id="KW-0862">Zinc</keyword>
<dbReference type="Pfam" id="PF00383">
    <property type="entry name" value="dCMP_cyt_deam_1"/>
    <property type="match status" value="1"/>
</dbReference>
<dbReference type="Proteomes" id="UP001620408">
    <property type="component" value="Unassembled WGS sequence"/>
</dbReference>
<keyword evidence="3" id="KW-0378">Hydrolase</keyword>
<evidence type="ECO:0000256" key="2">
    <source>
        <dbReference type="ARBA" id="ARBA00022723"/>
    </source>
</evidence>
<dbReference type="InterPro" id="IPR015517">
    <property type="entry name" value="dCMP_deaminase-rel"/>
</dbReference>
<gene>
    <name evidence="6" type="ORF">ISS97_15220</name>
</gene>
<proteinExistence type="inferred from homology"/>
<dbReference type="PROSITE" id="PS51747">
    <property type="entry name" value="CYT_DCMP_DEAMINASES_2"/>
    <property type="match status" value="1"/>
</dbReference>
<feature type="domain" description="CMP/dCMP-type deaminase" evidence="5">
    <location>
        <begin position="258"/>
        <end position="449"/>
    </location>
</feature>
<evidence type="ECO:0000313" key="6">
    <source>
        <dbReference type="EMBL" id="MFK2918624.1"/>
    </source>
</evidence>
<dbReference type="EMBL" id="JADIKD010000011">
    <property type="protein sequence ID" value="MFK2918624.1"/>
    <property type="molecule type" value="Genomic_DNA"/>
</dbReference>
<comment type="caution">
    <text evidence="6">The sequence shown here is derived from an EMBL/GenBank/DDBJ whole genome shotgun (WGS) entry which is preliminary data.</text>
</comment>
<name>A0ABW8K6V5_9GAMM</name>
<dbReference type="SUPFAM" id="SSF53927">
    <property type="entry name" value="Cytidine deaminase-like"/>
    <property type="match status" value="1"/>
</dbReference>
<dbReference type="Gene3D" id="3.40.140.10">
    <property type="entry name" value="Cytidine Deaminase, domain 2"/>
    <property type="match status" value="1"/>
</dbReference>
<sequence length="524" mass="57800">MSTTPNVLPLPKKADTSEGFDARRRIADTHTPELVIALCGPLGTPLHRAAAILRDLLNRSHGYPKVDTIRLSEFIRKHKNLDDKAGIKELIEAGNELRKKHGNSVLAQLAIKRINEARDSSEKKGPQEKQAEMFEGRGDAIEPSPVVRHCHIIDSIKNDEELGLLRSVYGDLLHLISVYTPITLRVNELKRRYPSTGDVYQLIDRDSGEETTSGQTVRAVFPRADFFLRLDDGTDDQIRTNLERYLNLVMGSGVVTPTHAERAMYAAHSAARNSACLSRQVGAAIADVDGGLLSVGWNDVPRAHGGLYESTSSTEPPQADHRCWNKDGGKCFNDEEKTEISSKLASVLQAEGIIEKEALDDVASRLRKSKELSGLIEFSRAVHAELHALLNAGRSNGNRIQGSRLFVTTYPCHSCARHIIAAGVSEVRYIEPYRKSLAIKLHSDAISEDESDTGKVRILPFDGVSPTRYLKLFEEHSAGRKDPRTGRMIQRRDSLPVTTDTLEAIATLEALALKQLVSSGLMAT</sequence>
<keyword evidence="7" id="KW-1185">Reference proteome</keyword>
<protein>
    <submittedName>
        <fullName evidence="6">Cytidine deaminase</fullName>
    </submittedName>
</protein>
<dbReference type="InterPro" id="IPR002125">
    <property type="entry name" value="CMP_dCMP_dom"/>
</dbReference>
<evidence type="ECO:0000313" key="7">
    <source>
        <dbReference type="Proteomes" id="UP001620408"/>
    </source>
</evidence>
<keyword evidence="2" id="KW-0479">Metal-binding</keyword>
<dbReference type="InterPro" id="IPR027417">
    <property type="entry name" value="P-loop_NTPase"/>
</dbReference>
<dbReference type="RefSeq" id="WP_379985566.1">
    <property type="nucleotide sequence ID" value="NZ_JADIKD010000011.1"/>
</dbReference>
<dbReference type="PROSITE" id="PS00903">
    <property type="entry name" value="CYT_DCMP_DEAMINASES_1"/>
    <property type="match status" value="1"/>
</dbReference>
<evidence type="ECO:0000256" key="1">
    <source>
        <dbReference type="ARBA" id="ARBA00006576"/>
    </source>
</evidence>
<dbReference type="PANTHER" id="PTHR11086">
    <property type="entry name" value="DEOXYCYTIDYLATE DEAMINASE-RELATED"/>
    <property type="match status" value="1"/>
</dbReference>
<dbReference type="InterPro" id="IPR016192">
    <property type="entry name" value="APOBEC/CMP_deaminase_Zn-bd"/>
</dbReference>
<comment type="similarity">
    <text evidence="1">Belongs to the cytidine and deoxycytidylate deaminase family.</text>
</comment>
<dbReference type="InterPro" id="IPR016193">
    <property type="entry name" value="Cytidine_deaminase-like"/>
</dbReference>
<evidence type="ECO:0000256" key="4">
    <source>
        <dbReference type="ARBA" id="ARBA00022833"/>
    </source>
</evidence>
<evidence type="ECO:0000256" key="3">
    <source>
        <dbReference type="ARBA" id="ARBA00022801"/>
    </source>
</evidence>
<organism evidence="6 7">
    <name type="scientific">Dyella koreensis</name>
    <dbReference type="NCBI Taxonomy" id="311235"/>
    <lineage>
        <taxon>Bacteria</taxon>
        <taxon>Pseudomonadati</taxon>
        <taxon>Pseudomonadota</taxon>
        <taxon>Gammaproteobacteria</taxon>
        <taxon>Lysobacterales</taxon>
        <taxon>Rhodanobacteraceae</taxon>
        <taxon>Dyella</taxon>
    </lineage>
</organism>